<evidence type="ECO:0000256" key="3">
    <source>
        <dbReference type="ARBA" id="ARBA00022695"/>
    </source>
</evidence>
<dbReference type="PANTHER" id="PTHR33571:SF14">
    <property type="entry name" value="PROTEIN ADENYLYLTRANSFERASE MJ0435-RELATED"/>
    <property type="match status" value="1"/>
</dbReference>
<evidence type="ECO:0000256" key="6">
    <source>
        <dbReference type="ARBA" id="ARBA00022840"/>
    </source>
</evidence>
<keyword evidence="6" id="KW-0067">ATP-binding</keyword>
<dbReference type="PANTHER" id="PTHR33571">
    <property type="entry name" value="SSL8005 PROTEIN"/>
    <property type="match status" value="1"/>
</dbReference>
<keyword evidence="3" id="KW-0548">Nucleotidyltransferase</keyword>
<proteinExistence type="predicted"/>
<gene>
    <name evidence="9" type="ORF">SAMN05660293_04337</name>
</gene>
<evidence type="ECO:0000259" key="8">
    <source>
        <dbReference type="Pfam" id="PF18765"/>
    </source>
</evidence>
<dbReference type="Pfam" id="PF18765">
    <property type="entry name" value="Polbeta"/>
    <property type="match status" value="1"/>
</dbReference>
<evidence type="ECO:0000313" key="9">
    <source>
        <dbReference type="EMBL" id="SKC11046.1"/>
    </source>
</evidence>
<dbReference type="RefSeq" id="WP_082216809.1">
    <property type="nucleotide sequence ID" value="NZ_FUZA01000006.1"/>
</dbReference>
<evidence type="ECO:0000256" key="2">
    <source>
        <dbReference type="ARBA" id="ARBA00022679"/>
    </source>
</evidence>
<reference evidence="10" key="1">
    <citation type="submission" date="2017-02" db="EMBL/GenBank/DDBJ databases">
        <authorList>
            <person name="Varghese N."/>
            <person name="Submissions S."/>
        </authorList>
    </citation>
    <scope>NUCLEOTIDE SEQUENCE [LARGE SCALE GENOMIC DNA]</scope>
    <source>
        <strain evidence="10">DSM 22270</strain>
    </source>
</reference>
<dbReference type="InterPro" id="IPR052038">
    <property type="entry name" value="Type-VII_TA_antitoxin"/>
</dbReference>
<dbReference type="Gene3D" id="3.30.460.10">
    <property type="entry name" value="Beta Polymerase, domain 2"/>
    <property type="match status" value="1"/>
</dbReference>
<dbReference type="GO" id="GO:0005524">
    <property type="term" value="F:ATP binding"/>
    <property type="evidence" value="ECO:0007669"/>
    <property type="project" value="UniProtKB-KW"/>
</dbReference>
<dbReference type="AlphaFoldDB" id="A0A1T5GRM3"/>
<evidence type="ECO:0000256" key="5">
    <source>
        <dbReference type="ARBA" id="ARBA00022741"/>
    </source>
</evidence>
<feature type="domain" description="Polymerase beta nucleotidyltransferase" evidence="8">
    <location>
        <begin position="8"/>
        <end position="90"/>
    </location>
</feature>
<evidence type="ECO:0000313" key="10">
    <source>
        <dbReference type="Proteomes" id="UP000190897"/>
    </source>
</evidence>
<keyword evidence="10" id="KW-1185">Reference proteome</keyword>
<dbReference type="GO" id="GO:0046872">
    <property type="term" value="F:metal ion binding"/>
    <property type="evidence" value="ECO:0007669"/>
    <property type="project" value="UniProtKB-KW"/>
</dbReference>
<organism evidence="9 10">
    <name type="scientific">Dyadobacter psychrophilus</name>
    <dbReference type="NCBI Taxonomy" id="651661"/>
    <lineage>
        <taxon>Bacteria</taxon>
        <taxon>Pseudomonadati</taxon>
        <taxon>Bacteroidota</taxon>
        <taxon>Cytophagia</taxon>
        <taxon>Cytophagales</taxon>
        <taxon>Spirosomataceae</taxon>
        <taxon>Dyadobacter</taxon>
    </lineage>
</organism>
<dbReference type="SUPFAM" id="SSF81301">
    <property type="entry name" value="Nucleotidyltransferase"/>
    <property type="match status" value="1"/>
</dbReference>
<dbReference type="InterPro" id="IPR043519">
    <property type="entry name" value="NT_sf"/>
</dbReference>
<dbReference type="CDD" id="cd05403">
    <property type="entry name" value="NT_KNTase_like"/>
    <property type="match status" value="1"/>
</dbReference>
<dbReference type="InterPro" id="IPR041633">
    <property type="entry name" value="Polbeta"/>
</dbReference>
<dbReference type="STRING" id="651661.SAMN05660293_04337"/>
<dbReference type="EMBL" id="FUZA01000006">
    <property type="protein sequence ID" value="SKC11046.1"/>
    <property type="molecule type" value="Genomic_DNA"/>
</dbReference>
<accession>A0A1T5GRM3</accession>
<keyword evidence="5" id="KW-0547">Nucleotide-binding</keyword>
<dbReference type="GO" id="GO:0016779">
    <property type="term" value="F:nucleotidyltransferase activity"/>
    <property type="evidence" value="ECO:0007669"/>
    <property type="project" value="UniProtKB-KW"/>
</dbReference>
<evidence type="ECO:0000256" key="4">
    <source>
        <dbReference type="ARBA" id="ARBA00022723"/>
    </source>
</evidence>
<evidence type="ECO:0000256" key="7">
    <source>
        <dbReference type="ARBA" id="ARBA00022842"/>
    </source>
</evidence>
<dbReference type="OrthoDB" id="798692at2"/>
<sequence>MDKSQFYQNLKNYLLQKKVTKAAVFGSFARNEENDESDIDLMIDASGLTMFEILRIEDELQSIFKRKFDLVEFKAVKSSIRKYVFENTVELI</sequence>
<keyword evidence="7" id="KW-0460">Magnesium</keyword>
<evidence type="ECO:0000256" key="1">
    <source>
        <dbReference type="ARBA" id="ARBA00001946"/>
    </source>
</evidence>
<name>A0A1T5GRM3_9BACT</name>
<protein>
    <recommendedName>
        <fullName evidence="8">Polymerase beta nucleotidyltransferase domain-containing protein</fullName>
    </recommendedName>
</protein>
<dbReference type="Proteomes" id="UP000190897">
    <property type="component" value="Unassembled WGS sequence"/>
</dbReference>
<keyword evidence="4" id="KW-0479">Metal-binding</keyword>
<comment type="cofactor">
    <cofactor evidence="1">
        <name>Mg(2+)</name>
        <dbReference type="ChEBI" id="CHEBI:18420"/>
    </cofactor>
</comment>
<keyword evidence="2" id="KW-0808">Transferase</keyword>